<dbReference type="PANTHER" id="PTHR31111:SF136">
    <property type="entry name" value="F-BOX ASSOCIATED DOMAIN-CONTAINING PROTEIN"/>
    <property type="match status" value="1"/>
</dbReference>
<dbReference type="InterPro" id="IPR017451">
    <property type="entry name" value="F-box-assoc_interact_dom"/>
</dbReference>
<dbReference type="Gramene" id="HORVU.MOREX.r3.7HG0739630.1">
    <property type="protein sequence ID" value="HORVU.MOREX.r3.7HG0739630.1.CDS1"/>
    <property type="gene ID" value="HORVU.MOREX.r3.7HG0739630"/>
</dbReference>
<reference evidence="2" key="2">
    <citation type="submission" date="2020-10" db="EMBL/GenBank/DDBJ databases">
        <authorList>
            <person name="Scholz U."/>
            <person name="Mascher M."/>
            <person name="Fiebig A."/>
        </authorList>
    </citation>
    <scope>NUCLEOTIDE SEQUENCE [LARGE SCALE GENOMIC DNA]</scope>
    <source>
        <strain evidence="2">cv. Morex</strain>
    </source>
</reference>
<dbReference type="InterPro" id="IPR001810">
    <property type="entry name" value="F-box_dom"/>
</dbReference>
<name>A0A8I6ZEX5_HORVV</name>
<dbReference type="NCBIfam" id="TIGR01640">
    <property type="entry name" value="F_box_assoc_1"/>
    <property type="match status" value="1"/>
</dbReference>
<keyword evidence="3" id="KW-1185">Reference proteome</keyword>
<dbReference type="Pfam" id="PF00646">
    <property type="entry name" value="F-box"/>
    <property type="match status" value="1"/>
</dbReference>
<feature type="domain" description="F-box" evidence="1">
    <location>
        <begin position="26"/>
        <end position="65"/>
    </location>
</feature>
<dbReference type="SUPFAM" id="SSF81383">
    <property type="entry name" value="F-box domain"/>
    <property type="match status" value="1"/>
</dbReference>
<dbReference type="CDD" id="cd22157">
    <property type="entry name" value="F-box_AtFBW1-like"/>
    <property type="match status" value="1"/>
</dbReference>
<evidence type="ECO:0000313" key="3">
    <source>
        <dbReference type="Proteomes" id="UP000011116"/>
    </source>
</evidence>
<dbReference type="SMART" id="SM00256">
    <property type="entry name" value="FBOX"/>
    <property type="match status" value="1"/>
</dbReference>
<dbReference type="InterPro" id="IPR036047">
    <property type="entry name" value="F-box-like_dom_sf"/>
</dbReference>
<sequence>MGIKPSSLRSPRSSPATEGCGTSVLLPHDVVFDILSWVPVKSVCRFKSVCREWRDLISDPAFVAAHRARGEPLLAIAANSCSERSAVRLTDMDGNVIKVVEYTGSILRFFCSNPGNLICVVGYGLGKATVLNLATGETIVVCHKDQFMGFGRAAPSGIYKMVCISPRTCAILTVGDGVGWRQTQPLPRYSTTSISYSSRPVEVRGVMYFMLHPQLNGDSVICFDLESEEWKGTIKGPPEPDIQVQLHRGWTDNTLRELNGALCMLQPKVGKMSIWLLVDSRRKGEGVWIKVYSIPVDPSAYSPIMPLRILPDNGKLLLYNTLKFEEFGVLQIYDPRNRTFTDTHKMLSADNAGCVALCSLHLDTFLPAKVD</sequence>
<reference evidence="3" key="1">
    <citation type="journal article" date="2012" name="Nature">
        <title>A physical, genetic and functional sequence assembly of the barley genome.</title>
        <authorList>
            <consortium name="The International Barley Genome Sequencing Consortium"/>
            <person name="Mayer K.F."/>
            <person name="Waugh R."/>
            <person name="Brown J.W."/>
            <person name="Schulman A."/>
            <person name="Langridge P."/>
            <person name="Platzer M."/>
            <person name="Fincher G.B."/>
            <person name="Muehlbauer G.J."/>
            <person name="Sato K."/>
            <person name="Close T.J."/>
            <person name="Wise R.P."/>
            <person name="Stein N."/>
        </authorList>
    </citation>
    <scope>NUCLEOTIDE SEQUENCE [LARGE SCALE GENOMIC DNA]</scope>
    <source>
        <strain evidence="3">cv. Morex</strain>
    </source>
</reference>
<protein>
    <recommendedName>
        <fullName evidence="1">F-box domain-containing protein</fullName>
    </recommendedName>
</protein>
<dbReference type="SUPFAM" id="SSF50998">
    <property type="entry name" value="Quinoprotein alcohol dehydrogenase-like"/>
    <property type="match status" value="1"/>
</dbReference>
<dbReference type="InterPro" id="IPR011047">
    <property type="entry name" value="Quinoprotein_ADH-like_sf"/>
</dbReference>
<accession>A0A8I6ZEX5</accession>
<evidence type="ECO:0000259" key="1">
    <source>
        <dbReference type="PROSITE" id="PS50181"/>
    </source>
</evidence>
<dbReference type="InterPro" id="IPR013187">
    <property type="entry name" value="F-box-assoc_dom_typ3"/>
</dbReference>
<dbReference type="AlphaFoldDB" id="A0A8I6ZEX5"/>
<dbReference type="Proteomes" id="UP000011116">
    <property type="component" value="Chromosome 7H"/>
</dbReference>
<organism evidence="2 3">
    <name type="scientific">Hordeum vulgare subsp. vulgare</name>
    <name type="common">Domesticated barley</name>
    <dbReference type="NCBI Taxonomy" id="112509"/>
    <lineage>
        <taxon>Eukaryota</taxon>
        <taxon>Viridiplantae</taxon>
        <taxon>Streptophyta</taxon>
        <taxon>Embryophyta</taxon>
        <taxon>Tracheophyta</taxon>
        <taxon>Spermatophyta</taxon>
        <taxon>Magnoliopsida</taxon>
        <taxon>Liliopsida</taxon>
        <taxon>Poales</taxon>
        <taxon>Poaceae</taxon>
        <taxon>BOP clade</taxon>
        <taxon>Pooideae</taxon>
        <taxon>Triticodae</taxon>
        <taxon>Triticeae</taxon>
        <taxon>Hordeinae</taxon>
        <taxon>Hordeum</taxon>
    </lineage>
</organism>
<dbReference type="SMR" id="A0A8I6ZEX5"/>
<evidence type="ECO:0000313" key="2">
    <source>
        <dbReference type="EnsemblPlants" id="HORVU.MOREX.r3.7HG0739630.1.CDS1"/>
    </source>
</evidence>
<reference evidence="2" key="3">
    <citation type="submission" date="2022-01" db="UniProtKB">
        <authorList>
            <consortium name="EnsemblPlants"/>
        </authorList>
    </citation>
    <scope>IDENTIFICATION</scope>
    <source>
        <strain evidence="2">subsp. vulgare</strain>
    </source>
</reference>
<dbReference type="PANTHER" id="PTHR31111">
    <property type="entry name" value="BNAA05G37150D PROTEIN-RELATED"/>
    <property type="match status" value="1"/>
</dbReference>
<dbReference type="EnsemblPlants" id="HORVU.MOREX.r3.7HG0739630.1">
    <property type="protein sequence ID" value="HORVU.MOREX.r3.7HG0739630.1.CDS1"/>
    <property type="gene ID" value="HORVU.MOREX.r3.7HG0739630"/>
</dbReference>
<dbReference type="Gene3D" id="1.20.1280.50">
    <property type="match status" value="1"/>
</dbReference>
<dbReference type="Pfam" id="PF08268">
    <property type="entry name" value="FBA_3"/>
    <property type="match status" value="1"/>
</dbReference>
<dbReference type="PROSITE" id="PS50181">
    <property type="entry name" value="FBOX"/>
    <property type="match status" value="1"/>
</dbReference>
<proteinExistence type="predicted"/>